<evidence type="ECO:0000313" key="2">
    <source>
        <dbReference type="EMBL" id="CEM31022.1"/>
    </source>
</evidence>
<dbReference type="PANTHER" id="PTHR38436:SF1">
    <property type="entry name" value="ESTER CYCLASE"/>
    <property type="match status" value="1"/>
</dbReference>
<dbReference type="VEuPathDB" id="CryptoDB:Vbra_18278"/>
<feature type="region of interest" description="Disordered" evidence="1">
    <location>
        <begin position="357"/>
        <end position="400"/>
    </location>
</feature>
<dbReference type="EMBL" id="CDMY01000708">
    <property type="protein sequence ID" value="CEM31022.1"/>
    <property type="molecule type" value="Genomic_DNA"/>
</dbReference>
<evidence type="ECO:0000256" key="1">
    <source>
        <dbReference type="SAM" id="MobiDB-lite"/>
    </source>
</evidence>
<reference evidence="2 3" key="1">
    <citation type="submission" date="2014-11" db="EMBL/GenBank/DDBJ databases">
        <authorList>
            <person name="Zhu J."/>
            <person name="Qi W."/>
            <person name="Song R."/>
        </authorList>
    </citation>
    <scope>NUCLEOTIDE SEQUENCE [LARGE SCALE GENOMIC DNA]</scope>
</reference>
<dbReference type="PANTHER" id="PTHR38436">
    <property type="entry name" value="POLYKETIDE CYCLASE SNOAL-LIKE DOMAIN"/>
    <property type="match status" value="1"/>
</dbReference>
<dbReference type="SUPFAM" id="SSF54427">
    <property type="entry name" value="NTF2-like"/>
    <property type="match status" value="2"/>
</dbReference>
<dbReference type="Gene3D" id="3.10.450.50">
    <property type="match status" value="2"/>
</dbReference>
<sequence length="420" mass="46081">MSASSPLDHRHRSNKQFVSDYYEALNVFGAAPTQPPGALRHIVRSACHSDVTFSCCHPVNEIRGAEKVIERFYEPLFAAFGSLTREADILIGGAFDGGRKGDWVASTGYFVGQFRADYCGVPATHAPARLRYGEFCRMQEGKITAVFLILDLIDLIHQAHHSVLPPALGKDAYRVPGPQAQDGAMVEQIAPPESTDASLQLVERMIYEGLAKFDGDGDRCLKKMGMEAYWSPEMVWYGPAGIGTQRGIDGFQSGHQRPFLEGFPDRKGGNHVARFADGSYVASMGWPSIYATQRGAYLGAPPTGRRVTMRVMDWWKREGDLLTENWVLIDLPHLFLQLGVDLLANLKKTQTHLTPLPLHTHSRHVSPALTSTLTPPNRAVSSDYETEAGGDSPTLTAASQESSFSGEIYLTMNGCVAPLE</sequence>
<dbReference type="Pfam" id="PF07366">
    <property type="entry name" value="SnoaL"/>
    <property type="match status" value="2"/>
</dbReference>
<accession>A0A0G4GLK5</accession>
<evidence type="ECO:0000313" key="3">
    <source>
        <dbReference type="Proteomes" id="UP000041254"/>
    </source>
</evidence>
<name>A0A0G4GLK5_VITBC</name>
<protein>
    <submittedName>
        <fullName evidence="2">Uncharacterized protein</fullName>
    </submittedName>
</protein>
<dbReference type="InParanoid" id="A0A0G4GLK5"/>
<dbReference type="OrthoDB" id="453410at2759"/>
<gene>
    <name evidence="2" type="ORF">Vbra_18278</name>
</gene>
<keyword evidence="3" id="KW-1185">Reference proteome</keyword>
<proteinExistence type="predicted"/>
<dbReference type="AlphaFoldDB" id="A0A0G4GLK5"/>
<dbReference type="InterPro" id="IPR032710">
    <property type="entry name" value="NTF2-like_dom_sf"/>
</dbReference>
<dbReference type="Proteomes" id="UP000041254">
    <property type="component" value="Unassembled WGS sequence"/>
</dbReference>
<dbReference type="GO" id="GO:0030638">
    <property type="term" value="P:polyketide metabolic process"/>
    <property type="evidence" value="ECO:0007669"/>
    <property type="project" value="InterPro"/>
</dbReference>
<organism evidence="2 3">
    <name type="scientific">Vitrella brassicaformis (strain CCMP3155)</name>
    <dbReference type="NCBI Taxonomy" id="1169540"/>
    <lineage>
        <taxon>Eukaryota</taxon>
        <taxon>Sar</taxon>
        <taxon>Alveolata</taxon>
        <taxon>Colpodellida</taxon>
        <taxon>Vitrellaceae</taxon>
        <taxon>Vitrella</taxon>
    </lineage>
</organism>
<dbReference type="InterPro" id="IPR009959">
    <property type="entry name" value="Cyclase_SnoaL-like"/>
</dbReference>